<evidence type="ECO:0000313" key="1">
    <source>
        <dbReference type="EMBL" id="QCM03702.1"/>
    </source>
</evidence>
<dbReference type="RefSeq" id="WP_137088092.1">
    <property type="nucleotide sequence ID" value="NZ_CP039909.1"/>
</dbReference>
<reference evidence="1 2" key="1">
    <citation type="submission" date="2019-04" db="EMBL/GenBank/DDBJ databases">
        <title>Complete genome sequence of Agrobacterium tumefaciens CFBP6624.</title>
        <authorList>
            <person name="Haryono M."/>
            <person name="Lin Y.-C."/>
            <person name="Lai E.-M."/>
            <person name="Kuo C.-H."/>
        </authorList>
    </citation>
    <scope>NUCLEOTIDE SEQUENCE [LARGE SCALE GENOMIC DNA]</scope>
    <source>
        <strain evidence="1 2">CFBP6624</strain>
        <plasmid evidence="2">patcfbp6624</plasmid>
    </source>
</reference>
<keyword evidence="1" id="KW-0614">Plasmid</keyword>
<accession>A0AAE6BUI9</accession>
<sequence length="70" mass="8049">MDFAIKTFTDTTREVADPGFKTLQRRPENTTKLNFLRLNRAKETAERLQTSERPLESGAQGVFAPVREYC</sequence>
<dbReference type="Proteomes" id="UP000298646">
    <property type="component" value="Plasmid pAtCFBP6624"/>
</dbReference>
<dbReference type="AlphaFoldDB" id="A0AAE6BUI9"/>
<dbReference type="EMBL" id="CP039909">
    <property type="protein sequence ID" value="QCM03702.1"/>
    <property type="molecule type" value="Genomic_DNA"/>
</dbReference>
<name>A0AAE6BUI9_AGRTU</name>
<gene>
    <name evidence="1" type="ORF">CFBP6624_26355</name>
</gene>
<protein>
    <submittedName>
        <fullName evidence="1">Uncharacterized protein</fullName>
    </submittedName>
</protein>
<geneLocation type="plasmid" evidence="2">
    <name>patcfbp6624</name>
</geneLocation>
<proteinExistence type="predicted"/>
<evidence type="ECO:0000313" key="2">
    <source>
        <dbReference type="Proteomes" id="UP000298646"/>
    </source>
</evidence>
<organism evidence="1 2">
    <name type="scientific">Agrobacterium tumefaciens</name>
    <dbReference type="NCBI Taxonomy" id="358"/>
    <lineage>
        <taxon>Bacteria</taxon>
        <taxon>Pseudomonadati</taxon>
        <taxon>Pseudomonadota</taxon>
        <taxon>Alphaproteobacteria</taxon>
        <taxon>Hyphomicrobiales</taxon>
        <taxon>Rhizobiaceae</taxon>
        <taxon>Rhizobium/Agrobacterium group</taxon>
        <taxon>Agrobacterium</taxon>
        <taxon>Agrobacterium tumefaciens complex</taxon>
    </lineage>
</organism>